<feature type="domain" description="PX" evidence="3">
    <location>
        <begin position="179"/>
        <end position="297"/>
    </location>
</feature>
<evidence type="ECO:0000256" key="1">
    <source>
        <dbReference type="SAM" id="Coils"/>
    </source>
</evidence>
<reference evidence="4" key="1">
    <citation type="submission" date="2021-06" db="EMBL/GenBank/DDBJ databases">
        <authorList>
            <consortium name="DOE Joint Genome Institute"/>
            <person name="Mondo S.J."/>
            <person name="Amses K.R."/>
            <person name="Simmons D.R."/>
            <person name="Longcore J.E."/>
            <person name="Seto K."/>
            <person name="Alves G.H."/>
            <person name="Bonds A.E."/>
            <person name="Quandt C.A."/>
            <person name="Davis W.J."/>
            <person name="Chang Y."/>
            <person name="Letcher P.M."/>
            <person name="Powell M.J."/>
            <person name="Kuo A."/>
            <person name="Labutti K."/>
            <person name="Pangilinan J."/>
            <person name="Andreopoulos W."/>
            <person name="Tritt A."/>
            <person name="Riley R."/>
            <person name="Hundley H."/>
            <person name="Johnson J."/>
            <person name="Lipzen A."/>
            <person name="Barry K."/>
            <person name="Berbee M.L."/>
            <person name="Buchler N.E."/>
            <person name="Grigoriev I.V."/>
            <person name="Spatafora J.W."/>
            <person name="Stajich J.E."/>
            <person name="James T.Y."/>
        </authorList>
    </citation>
    <scope>NUCLEOTIDE SEQUENCE</scope>
    <source>
        <strain evidence="4">AG</strain>
    </source>
</reference>
<dbReference type="Pfam" id="PF12828">
    <property type="entry name" value="PXB"/>
    <property type="match status" value="1"/>
</dbReference>
<gene>
    <name evidence="4" type="ORF">K450DRAFT_286026</name>
</gene>
<accession>A0AAD5EEL7</accession>
<feature type="compositionally biased region" description="Acidic residues" evidence="2">
    <location>
        <begin position="762"/>
        <end position="773"/>
    </location>
</feature>
<keyword evidence="1" id="KW-0175">Coiled coil</keyword>
<dbReference type="InterPro" id="IPR024555">
    <property type="entry name" value="PX-associated"/>
</dbReference>
<name>A0AAD5EEL7_UMBRA</name>
<dbReference type="Pfam" id="PF00787">
    <property type="entry name" value="PX"/>
    <property type="match status" value="1"/>
</dbReference>
<dbReference type="Proteomes" id="UP001206595">
    <property type="component" value="Unassembled WGS sequence"/>
</dbReference>
<comment type="caution">
    <text evidence="4">The sequence shown here is derived from an EMBL/GenBank/DDBJ whole genome shotgun (WGS) entry which is preliminary data.</text>
</comment>
<dbReference type="InterPro" id="IPR024554">
    <property type="entry name" value="LEC1-like_C"/>
</dbReference>
<dbReference type="PANTHER" id="PTHR47185">
    <property type="entry name" value="PX DOMAIN-CONTAINING PROTEIN YPR097W"/>
    <property type="match status" value="1"/>
</dbReference>
<evidence type="ECO:0000313" key="4">
    <source>
        <dbReference type="EMBL" id="KAI8581630.1"/>
    </source>
</evidence>
<dbReference type="InterPro" id="IPR001683">
    <property type="entry name" value="PX_dom"/>
</dbReference>
<evidence type="ECO:0000313" key="5">
    <source>
        <dbReference type="Proteomes" id="UP001206595"/>
    </source>
</evidence>
<keyword evidence="5" id="KW-1185">Reference proteome</keyword>
<dbReference type="EMBL" id="MU620905">
    <property type="protein sequence ID" value="KAI8581630.1"/>
    <property type="molecule type" value="Genomic_DNA"/>
</dbReference>
<dbReference type="AlphaFoldDB" id="A0AAD5EEL7"/>
<proteinExistence type="predicted"/>
<dbReference type="GO" id="GO:0035091">
    <property type="term" value="F:phosphatidylinositol binding"/>
    <property type="evidence" value="ECO:0007669"/>
    <property type="project" value="InterPro"/>
</dbReference>
<sequence length="831" mass="96082">MIAFDLNAKETHYLKRELVTQEIHIELDKLTQSASFKTLLDQDTDLNDSDLPFLRYIFKNFVLEFPFLKKEQDDKFWGKCETFLTEFQKKRIGSSDKNEVSQRKKMEYKVEKMIVILLGAAIQTVQGKEEGIKVDAQMLNQSKTAENQASVNKLSRDLADLENEDTYMQWVGTNGLDINIVTVREVGEKRTLRGEKPHAEFIIQTYFEDSEDPNLPIYVAKRHGQFRQLHDDLKKKFPTIDVPNVAPKSRDSEKGKHALREKDRLSLRAFLHRIAINTRLADSDVFHDFLSTDPITLTEEERQDMENRKNIDRIRAEEEKRFRQEVDKQVEQLNEQLETLKQQVIAPGGLISLFNEIKKADQLRDLPDSLQRAFEWGKINFAFVLHTYFVTSDAAAENLMNLKRTHGLIPYKTLRTVLKISNPMAMVKGVLDLFMAQPFGGRSLFQRIIMASLMEEAKEAQKNIENVEKIIDDPGLCKKIYNSVYQENEIAVEIEENDELSPIMKTLSLLQNADIEPSLTAEQITKVAFATQKKNSQSRRLVKRLHQLYVLYMRKRDQEMLTELVFQGNTGDLLKDIFAIFYQPLAQVYKAANIGDSIIELAAFIDDLIAFVEQIDVDDVRNTVQPFIQLIDKHEQNFYRFVHSVHSQDTTHLFDDLLSYIDKLFSTMSTGLPGKVDMAKLVEENLNEEQYAQLKVEINKLCDYHLQRKIRHLERTRRKVLEGTGLKDELAVDADVNIMDLAKENNGLGMIQDMEELEFLSDSEMSEDEEEQELYSSDDSADEEEDEATRLRKEQQRQQKLDDESAVPPPKLTIIPNLTPAFIRSVATFMA</sequence>
<reference evidence="4" key="2">
    <citation type="journal article" date="2022" name="Proc. Natl. Acad. Sci. U.S.A.">
        <title>Diploid-dominant life cycles characterize the early evolution of Fungi.</title>
        <authorList>
            <person name="Amses K.R."/>
            <person name="Simmons D.R."/>
            <person name="Longcore J.E."/>
            <person name="Mondo S.J."/>
            <person name="Seto K."/>
            <person name="Jeronimo G.H."/>
            <person name="Bonds A.E."/>
            <person name="Quandt C.A."/>
            <person name="Davis W.J."/>
            <person name="Chang Y."/>
            <person name="Federici B.A."/>
            <person name="Kuo A."/>
            <person name="LaButti K."/>
            <person name="Pangilinan J."/>
            <person name="Andreopoulos W."/>
            <person name="Tritt A."/>
            <person name="Riley R."/>
            <person name="Hundley H."/>
            <person name="Johnson J."/>
            <person name="Lipzen A."/>
            <person name="Barry K."/>
            <person name="Lang B.F."/>
            <person name="Cuomo C.A."/>
            <person name="Buchler N.E."/>
            <person name="Grigoriev I.V."/>
            <person name="Spatafora J.W."/>
            <person name="Stajich J.E."/>
            <person name="James T.Y."/>
        </authorList>
    </citation>
    <scope>NUCLEOTIDE SEQUENCE</scope>
    <source>
        <strain evidence="4">AG</strain>
    </source>
</reference>
<dbReference type="InterPro" id="IPR047168">
    <property type="entry name" value="LEC1-like"/>
</dbReference>
<dbReference type="CDD" id="cd06869">
    <property type="entry name" value="PX_UP2_fungi"/>
    <property type="match status" value="1"/>
</dbReference>
<dbReference type="GeneID" id="75918868"/>
<dbReference type="Pfam" id="PF12825">
    <property type="entry name" value="DUF3818"/>
    <property type="match status" value="1"/>
</dbReference>
<dbReference type="SUPFAM" id="SSF64268">
    <property type="entry name" value="PX domain"/>
    <property type="match status" value="1"/>
</dbReference>
<evidence type="ECO:0000256" key="2">
    <source>
        <dbReference type="SAM" id="MobiDB-lite"/>
    </source>
</evidence>
<dbReference type="InterPro" id="IPR036871">
    <property type="entry name" value="PX_dom_sf"/>
</dbReference>
<dbReference type="Gene3D" id="3.30.1520.10">
    <property type="entry name" value="Phox-like domain"/>
    <property type="match status" value="1"/>
</dbReference>
<feature type="coiled-coil region" evidence="1">
    <location>
        <begin position="316"/>
        <end position="343"/>
    </location>
</feature>
<dbReference type="RefSeq" id="XP_051446634.1">
    <property type="nucleotide sequence ID" value="XM_051593526.1"/>
</dbReference>
<feature type="region of interest" description="Disordered" evidence="2">
    <location>
        <begin position="762"/>
        <end position="814"/>
    </location>
</feature>
<organism evidence="4 5">
    <name type="scientific">Umbelopsis ramanniana AG</name>
    <dbReference type="NCBI Taxonomy" id="1314678"/>
    <lineage>
        <taxon>Eukaryota</taxon>
        <taxon>Fungi</taxon>
        <taxon>Fungi incertae sedis</taxon>
        <taxon>Mucoromycota</taxon>
        <taxon>Mucoromycotina</taxon>
        <taxon>Umbelopsidomycetes</taxon>
        <taxon>Umbelopsidales</taxon>
        <taxon>Umbelopsidaceae</taxon>
        <taxon>Umbelopsis</taxon>
    </lineage>
</organism>
<feature type="compositionally biased region" description="Basic and acidic residues" evidence="2">
    <location>
        <begin position="788"/>
        <end position="803"/>
    </location>
</feature>
<protein>
    <recommendedName>
        <fullName evidence="3">PX domain-containing protein</fullName>
    </recommendedName>
</protein>
<evidence type="ECO:0000259" key="3">
    <source>
        <dbReference type="PROSITE" id="PS50195"/>
    </source>
</evidence>
<dbReference type="PANTHER" id="PTHR47185:SF1">
    <property type="entry name" value="PX DOMAIN-CONTAINING PROTEIN YPR097W"/>
    <property type="match status" value="1"/>
</dbReference>
<dbReference type="PROSITE" id="PS50195">
    <property type="entry name" value="PX"/>
    <property type="match status" value="1"/>
</dbReference>